<protein>
    <recommendedName>
        <fullName evidence="4">Phosphopantetheinyl transferase</fullName>
    </recommendedName>
</protein>
<evidence type="ECO:0008006" key="4">
    <source>
        <dbReference type="Google" id="ProtNLM"/>
    </source>
</evidence>
<name>A0ABZ1XWB7_9ACTN</name>
<feature type="region of interest" description="Disordered" evidence="1">
    <location>
        <begin position="1"/>
        <end position="35"/>
    </location>
</feature>
<dbReference type="SUPFAM" id="SSF56214">
    <property type="entry name" value="4'-phosphopantetheinyl transferase"/>
    <property type="match status" value="1"/>
</dbReference>
<feature type="compositionally biased region" description="Low complexity" evidence="1">
    <location>
        <begin position="8"/>
        <end position="19"/>
    </location>
</feature>
<evidence type="ECO:0000313" key="2">
    <source>
        <dbReference type="EMBL" id="WUT86870.1"/>
    </source>
</evidence>
<dbReference type="Proteomes" id="UP001432060">
    <property type="component" value="Chromosome"/>
</dbReference>
<accession>A0ABZ1XWB7</accession>
<evidence type="ECO:0000313" key="3">
    <source>
        <dbReference type="Proteomes" id="UP001432060"/>
    </source>
</evidence>
<dbReference type="EMBL" id="CP109019">
    <property type="protein sequence ID" value="WUT86870.1"/>
    <property type="molecule type" value="Genomic_DNA"/>
</dbReference>
<dbReference type="RefSeq" id="WP_329403603.1">
    <property type="nucleotide sequence ID" value="NZ_CP109019.1"/>
</dbReference>
<keyword evidence="3" id="KW-1185">Reference proteome</keyword>
<reference evidence="2" key="1">
    <citation type="submission" date="2022-10" db="EMBL/GenBank/DDBJ databases">
        <title>The complete genomes of actinobacterial strains from the NBC collection.</title>
        <authorList>
            <person name="Joergensen T.S."/>
            <person name="Alvarez Arevalo M."/>
            <person name="Sterndorff E.B."/>
            <person name="Faurdal D."/>
            <person name="Vuksanovic O."/>
            <person name="Mourched A.-S."/>
            <person name="Charusanti P."/>
            <person name="Shaw S."/>
            <person name="Blin K."/>
            <person name="Weber T."/>
        </authorList>
    </citation>
    <scope>NUCLEOTIDE SEQUENCE</scope>
    <source>
        <strain evidence="2">NBC_00668</strain>
    </source>
</reference>
<proteinExistence type="predicted"/>
<gene>
    <name evidence="2" type="ORF">OG515_34025</name>
</gene>
<sequence length="137" mass="15190">MTHHGTAHHGTTPHGTTGPVVRITPPQHCPERHDPRWPDWLTGGERAYALSLARAEEHLSARKAAKEAAARLLGWPGPPPWQDMEIRRHPDEAPVLRVHGELARWMAEHGLATPRVSLTHARGYAAALAWFPADGER</sequence>
<dbReference type="Gene3D" id="3.90.470.20">
    <property type="entry name" value="4'-phosphopantetheinyl transferase domain"/>
    <property type="match status" value="1"/>
</dbReference>
<evidence type="ECO:0000256" key="1">
    <source>
        <dbReference type="SAM" id="MobiDB-lite"/>
    </source>
</evidence>
<dbReference type="InterPro" id="IPR037143">
    <property type="entry name" value="4-PPantetheinyl_Trfase_dom_sf"/>
</dbReference>
<organism evidence="2 3">
    <name type="scientific">Streptomyces melanogenes</name>
    <dbReference type="NCBI Taxonomy" id="67326"/>
    <lineage>
        <taxon>Bacteria</taxon>
        <taxon>Bacillati</taxon>
        <taxon>Actinomycetota</taxon>
        <taxon>Actinomycetes</taxon>
        <taxon>Kitasatosporales</taxon>
        <taxon>Streptomycetaceae</taxon>
        <taxon>Streptomyces</taxon>
    </lineage>
</organism>